<evidence type="ECO:0000256" key="16">
    <source>
        <dbReference type="SAM" id="MobiDB-lite"/>
    </source>
</evidence>
<keyword evidence="5" id="KW-0140">cGMP</keyword>
<reference evidence="20" key="2">
    <citation type="submission" date="2025-08" db="UniProtKB">
        <authorList>
            <consortium name="RefSeq"/>
        </authorList>
    </citation>
    <scope>IDENTIFICATION</scope>
    <source>
        <tissue evidence="20">Leaf</tissue>
    </source>
</reference>
<feature type="transmembrane region" description="Helical" evidence="17">
    <location>
        <begin position="263"/>
        <end position="284"/>
    </location>
</feature>
<comment type="subcellular location">
    <subcellularLocation>
        <location evidence="1">Cell membrane</location>
        <topology evidence="1">Multi-pass membrane protein</topology>
    </subcellularLocation>
</comment>
<dbReference type="Pfam" id="PF00520">
    <property type="entry name" value="Ion_trans"/>
    <property type="match status" value="1"/>
</dbReference>
<evidence type="ECO:0000256" key="10">
    <source>
        <dbReference type="ARBA" id="ARBA00022992"/>
    </source>
</evidence>
<dbReference type="GO" id="GO:0030553">
    <property type="term" value="F:cGMP binding"/>
    <property type="evidence" value="ECO:0007669"/>
    <property type="project" value="UniProtKB-KW"/>
</dbReference>
<evidence type="ECO:0000313" key="19">
    <source>
        <dbReference type="Proteomes" id="UP000515151"/>
    </source>
</evidence>
<dbReference type="PROSITE" id="PS50042">
    <property type="entry name" value="CNMP_BINDING_3"/>
    <property type="match status" value="1"/>
</dbReference>
<evidence type="ECO:0000256" key="4">
    <source>
        <dbReference type="ARBA" id="ARBA00022475"/>
    </source>
</evidence>
<evidence type="ECO:0000256" key="2">
    <source>
        <dbReference type="ARBA" id="ARBA00010486"/>
    </source>
</evidence>
<name>A0A6P8D984_PUNGR</name>
<keyword evidence="6" id="KW-0116">cAMP-binding</keyword>
<keyword evidence="14" id="KW-1071">Ligand-gated ion channel</keyword>
<dbReference type="InterPro" id="IPR014710">
    <property type="entry name" value="RmlC-like_jellyroll"/>
</dbReference>
<dbReference type="InterPro" id="IPR018490">
    <property type="entry name" value="cNMP-bd_dom_sf"/>
</dbReference>
<evidence type="ECO:0000256" key="3">
    <source>
        <dbReference type="ARBA" id="ARBA00022448"/>
    </source>
</evidence>
<evidence type="ECO:0000256" key="6">
    <source>
        <dbReference type="ARBA" id="ARBA00022566"/>
    </source>
</evidence>
<accession>A0A6P8D984</accession>
<dbReference type="Proteomes" id="UP000515151">
    <property type="component" value="Chromosome 4"/>
</dbReference>
<dbReference type="Gene3D" id="1.10.287.70">
    <property type="match status" value="1"/>
</dbReference>
<keyword evidence="12 17" id="KW-0472">Membrane</keyword>
<dbReference type="PANTHER" id="PTHR45651">
    <property type="entry name" value="CYCLIC NUCLEOTIDE-GATED ION CHANNEL 15-RELATED-RELATED"/>
    <property type="match status" value="1"/>
</dbReference>
<keyword evidence="11" id="KW-0406">Ion transport</keyword>
<dbReference type="AlphaFoldDB" id="A0A6P8D984"/>
<reference evidence="19" key="1">
    <citation type="journal article" date="2020" name="Plant Biotechnol. J.">
        <title>The pomegranate (Punica granatum L.) draft genome dissects genetic divergence between soft- and hard-seeded cultivars.</title>
        <authorList>
            <person name="Luo X."/>
            <person name="Li H."/>
            <person name="Wu Z."/>
            <person name="Yao W."/>
            <person name="Zhao P."/>
            <person name="Cao D."/>
            <person name="Yu H."/>
            <person name="Li K."/>
            <person name="Poudel K."/>
            <person name="Zhao D."/>
            <person name="Zhang F."/>
            <person name="Xia X."/>
            <person name="Chen L."/>
            <person name="Wang Q."/>
            <person name="Jing D."/>
            <person name="Cao S."/>
        </authorList>
    </citation>
    <scope>NUCLEOTIDE SEQUENCE [LARGE SCALE GENOMIC DNA]</scope>
    <source>
        <strain evidence="19">cv. Tunisia</strain>
    </source>
</reference>
<dbReference type="RefSeq" id="XP_031390116.1">
    <property type="nucleotide sequence ID" value="XM_031534256.1"/>
</dbReference>
<evidence type="ECO:0000256" key="9">
    <source>
        <dbReference type="ARBA" id="ARBA00022989"/>
    </source>
</evidence>
<evidence type="ECO:0000256" key="11">
    <source>
        <dbReference type="ARBA" id="ARBA00023065"/>
    </source>
</evidence>
<dbReference type="SUPFAM" id="SSF51206">
    <property type="entry name" value="cAMP-binding domain-like"/>
    <property type="match status" value="1"/>
</dbReference>
<evidence type="ECO:0000313" key="20">
    <source>
        <dbReference type="RefSeq" id="XP_031390116.1"/>
    </source>
</evidence>
<keyword evidence="3" id="KW-0813">Transport</keyword>
<feature type="region of interest" description="Disordered" evidence="16">
    <location>
        <begin position="691"/>
        <end position="721"/>
    </location>
</feature>
<proteinExistence type="inferred from homology"/>
<dbReference type="Gene3D" id="1.10.287.630">
    <property type="entry name" value="Helix hairpin bin"/>
    <property type="match status" value="1"/>
</dbReference>
<evidence type="ECO:0000256" key="15">
    <source>
        <dbReference type="ARBA" id="ARBA00023303"/>
    </source>
</evidence>
<dbReference type="GO" id="GO:0005216">
    <property type="term" value="F:monoatomic ion channel activity"/>
    <property type="evidence" value="ECO:0007669"/>
    <property type="project" value="InterPro"/>
</dbReference>
<evidence type="ECO:0000256" key="17">
    <source>
        <dbReference type="SAM" id="Phobius"/>
    </source>
</evidence>
<keyword evidence="19" id="KW-1185">Reference proteome</keyword>
<dbReference type="InterPro" id="IPR000595">
    <property type="entry name" value="cNMP-bd_dom"/>
</dbReference>
<gene>
    <name evidence="20" type="primary">LOC116202661</name>
</gene>
<organism evidence="19 20">
    <name type="scientific">Punica granatum</name>
    <name type="common">Pomegranate</name>
    <dbReference type="NCBI Taxonomy" id="22663"/>
    <lineage>
        <taxon>Eukaryota</taxon>
        <taxon>Viridiplantae</taxon>
        <taxon>Streptophyta</taxon>
        <taxon>Embryophyta</taxon>
        <taxon>Tracheophyta</taxon>
        <taxon>Spermatophyta</taxon>
        <taxon>Magnoliopsida</taxon>
        <taxon>eudicotyledons</taxon>
        <taxon>Gunneridae</taxon>
        <taxon>Pentapetalae</taxon>
        <taxon>rosids</taxon>
        <taxon>malvids</taxon>
        <taxon>Myrtales</taxon>
        <taxon>Lythraceae</taxon>
        <taxon>Punica</taxon>
    </lineage>
</organism>
<evidence type="ECO:0000256" key="13">
    <source>
        <dbReference type="ARBA" id="ARBA00023149"/>
    </source>
</evidence>
<evidence type="ECO:0000256" key="12">
    <source>
        <dbReference type="ARBA" id="ARBA00023136"/>
    </source>
</evidence>
<dbReference type="OrthoDB" id="421226at2759"/>
<keyword evidence="7 17" id="KW-0812">Transmembrane</keyword>
<dbReference type="GO" id="GO:0030552">
    <property type="term" value="F:cAMP binding"/>
    <property type="evidence" value="ECO:0007669"/>
    <property type="project" value="UniProtKB-KW"/>
</dbReference>
<protein>
    <submittedName>
        <fullName evidence="20">Cyclic nucleotide-gated ion channel 1</fullName>
    </submittedName>
</protein>
<keyword evidence="8" id="KW-0112">Calmodulin-binding</keyword>
<feature type="transmembrane region" description="Helical" evidence="17">
    <location>
        <begin position="191"/>
        <end position="214"/>
    </location>
</feature>
<evidence type="ECO:0000256" key="8">
    <source>
        <dbReference type="ARBA" id="ARBA00022860"/>
    </source>
</evidence>
<dbReference type="CDD" id="cd23767">
    <property type="entry name" value="IQCD"/>
    <property type="match status" value="1"/>
</dbReference>
<sequence length="721" mass="82964">MMNFNHNKFVRFREWNSDKSWSPEQSYILNSDDGLLRGKIGPALSALWGGTRRVFGRGSERIKNLRRPRRPSSLLYPTVRFFSSERRILHPQGPFLQTCSKVFLVSCWIALAIDPLFFYIPVIDGHNNCLDLDKTLETTACILRTSIDLFYIFHMFLQFRTGFIAPSSRVFGRGELVDDPLAIARRYLSSYFIVDVLAILPLPQTVVLLVIPLLDGPVPLITKETLKFIIYSQYVPRIIRMYPLCKQVTRTSGMLFETAGAGAAFNLFLYMLFGHVAGAFWYLFSIERKDTCWREDCRRHNCNLASLYCGSNQVANDFLITSCPLIQPDDITNSTVFNFGIFIDALQSDVVEKKDFPRKFFYCFWWGLRNLSSLGQNLKTSTYVWEIVFAVGISIFGLVLFALLIGNMQKYLQSTTVRIEEMRVKRRDAGRWMSHRMLPDGLRKRIRRYEQYKWQETRGVEEESLIHNLPKDLRRDIKRHLCLDLLMQVPLFEKMDDQLLDALCDRLKPVLYTEKSSVIREGDPVDEMLFIIRGNSLTMTTNGGRTGFFNSYNLKAGDFCGEELLTWALDPSSSSNLPSSTRTVETITEVEAFALTAEDLKFVASQFRRLHSKQLQHTLRFYSQQWRTWAACFIQAAWRRHCKRKQEKVLQEAEDWLQDALFKEGSNSPSLGAAIYASRFAANALHAIRNGSSQSGRMPQRLSPLLPQKPAEPNFAADGGY</sequence>
<dbReference type="PANTHER" id="PTHR45651:SF5">
    <property type="entry name" value="CYCLIC NUCLEOTIDE-GATED ION CHANNEL 1"/>
    <property type="match status" value="1"/>
</dbReference>
<keyword evidence="13" id="KW-0114">cAMP</keyword>
<dbReference type="PROSITE" id="PS50096">
    <property type="entry name" value="IQ"/>
    <property type="match status" value="1"/>
</dbReference>
<evidence type="ECO:0000256" key="7">
    <source>
        <dbReference type="ARBA" id="ARBA00022692"/>
    </source>
</evidence>
<evidence type="ECO:0000256" key="5">
    <source>
        <dbReference type="ARBA" id="ARBA00022535"/>
    </source>
</evidence>
<dbReference type="Gene3D" id="2.60.120.10">
    <property type="entry name" value="Jelly Rolls"/>
    <property type="match status" value="1"/>
</dbReference>
<keyword evidence="4" id="KW-1003">Cell membrane</keyword>
<feature type="transmembrane region" description="Helical" evidence="17">
    <location>
        <begin position="383"/>
        <end position="405"/>
    </location>
</feature>
<comment type="similarity">
    <text evidence="2">Belongs to the cyclic nucleotide-gated cation channel (TC 1.A.1.5) family.</text>
</comment>
<feature type="domain" description="Cyclic nucleotide-binding" evidence="18">
    <location>
        <begin position="491"/>
        <end position="575"/>
    </location>
</feature>
<dbReference type="GeneID" id="116202661"/>
<dbReference type="CDD" id="cd00038">
    <property type="entry name" value="CAP_ED"/>
    <property type="match status" value="1"/>
</dbReference>
<dbReference type="SUPFAM" id="SSF81324">
    <property type="entry name" value="Voltage-gated potassium channels"/>
    <property type="match status" value="1"/>
</dbReference>
<dbReference type="FunFam" id="1.10.287.630:FF:000003">
    <property type="entry name" value="Cyclic nucleotide-gated ion channel 1"/>
    <property type="match status" value="1"/>
</dbReference>
<dbReference type="GO" id="GO:0005516">
    <property type="term" value="F:calmodulin binding"/>
    <property type="evidence" value="ECO:0007669"/>
    <property type="project" value="UniProtKB-KW"/>
</dbReference>
<evidence type="ECO:0000256" key="14">
    <source>
        <dbReference type="ARBA" id="ARBA00023286"/>
    </source>
</evidence>
<keyword evidence="10" id="KW-0142">cGMP-binding</keyword>
<dbReference type="SMART" id="SM00100">
    <property type="entry name" value="cNMP"/>
    <property type="match status" value="1"/>
</dbReference>
<dbReference type="FunFam" id="2.60.120.10:FF:000024">
    <property type="entry name" value="Cyclic nucleotide-gated ion channel 1"/>
    <property type="match status" value="1"/>
</dbReference>
<dbReference type="GO" id="GO:0005886">
    <property type="term" value="C:plasma membrane"/>
    <property type="evidence" value="ECO:0007669"/>
    <property type="project" value="UniProtKB-SubCell"/>
</dbReference>
<evidence type="ECO:0000256" key="1">
    <source>
        <dbReference type="ARBA" id="ARBA00004651"/>
    </source>
</evidence>
<keyword evidence="9 17" id="KW-1133">Transmembrane helix</keyword>
<keyword evidence="10" id="KW-0547">Nucleotide-binding</keyword>
<evidence type="ECO:0000259" key="18">
    <source>
        <dbReference type="PROSITE" id="PS50042"/>
    </source>
</evidence>
<keyword evidence="15" id="KW-0407">Ion channel</keyword>
<dbReference type="InterPro" id="IPR005821">
    <property type="entry name" value="Ion_trans_dom"/>
</dbReference>